<keyword evidence="2" id="KW-1185">Reference proteome</keyword>
<sequence length="396" mass="43686">MSELLDELLSKPVGPTLQPRQTDPERDFTRQIEVSQDAAAVTVRGPAGEVDEDAATAYLRSQGMDPAEWTATGFRSSEWTMANGELGVSTRFTFARRKAAASSGVSIDELIEVLDRTAEEKAPYVQKSGDHSLIVALGDMQFGKADGDGPAGTIRRTVECLNKASRLLEVMRWRFDIGHVHVAWLGDHVEGFVSQGGANTWRTVLTMNEQIRLTRRVMLHALTTFAPRVERLTMAAVPGNHGEAIRVGGKGVTRYDDSHDTESLIAVSEAASLAPDRFGHCEFFVPDTDELTVVVDCSGTTVAHAHGHQWRAGKHFDWWRGQAFNRESAMHQADLLLAGHLHHEFVDTDGPRTFMQIPAMESESTWWRHHTGTVGSPGLVLAVTKDKETNLKEVVR</sequence>
<reference evidence="1 2" key="1">
    <citation type="journal article" date="2019" name="Int. J. Syst. Evol. Microbiol.">
        <title>The Global Catalogue of Microorganisms (GCM) 10K type strain sequencing project: providing services to taxonomists for standard genome sequencing and annotation.</title>
        <authorList>
            <consortium name="The Broad Institute Genomics Platform"/>
            <consortium name="The Broad Institute Genome Sequencing Center for Infectious Disease"/>
            <person name="Wu L."/>
            <person name="Ma J."/>
        </authorList>
    </citation>
    <scope>NUCLEOTIDE SEQUENCE [LARGE SCALE GENOMIC DNA]</scope>
    <source>
        <strain evidence="1 2">JCM 10696</strain>
    </source>
</reference>
<organism evidence="1 2">
    <name type="scientific">Actinocorallia libanotica</name>
    <dbReference type="NCBI Taxonomy" id="46162"/>
    <lineage>
        <taxon>Bacteria</taxon>
        <taxon>Bacillati</taxon>
        <taxon>Actinomycetota</taxon>
        <taxon>Actinomycetes</taxon>
        <taxon>Streptosporangiales</taxon>
        <taxon>Thermomonosporaceae</taxon>
        <taxon>Actinocorallia</taxon>
    </lineage>
</organism>
<proteinExistence type="predicted"/>
<evidence type="ECO:0008006" key="3">
    <source>
        <dbReference type="Google" id="ProtNLM"/>
    </source>
</evidence>
<dbReference type="RefSeq" id="WP_344246531.1">
    <property type="nucleotide sequence ID" value="NZ_BAAAHH010000049.1"/>
</dbReference>
<evidence type="ECO:0000313" key="1">
    <source>
        <dbReference type="EMBL" id="GAA0967296.1"/>
    </source>
</evidence>
<gene>
    <name evidence="1" type="ORF">GCM10009550_70970</name>
</gene>
<name>A0ABN1RXN4_9ACTN</name>
<dbReference type="SUPFAM" id="SSF56300">
    <property type="entry name" value="Metallo-dependent phosphatases"/>
    <property type="match status" value="1"/>
</dbReference>
<dbReference type="EMBL" id="BAAAHH010000049">
    <property type="protein sequence ID" value="GAA0967296.1"/>
    <property type="molecule type" value="Genomic_DNA"/>
</dbReference>
<accession>A0ABN1RXN4</accession>
<comment type="caution">
    <text evidence="1">The sequence shown here is derived from an EMBL/GenBank/DDBJ whole genome shotgun (WGS) entry which is preliminary data.</text>
</comment>
<dbReference type="InterPro" id="IPR029052">
    <property type="entry name" value="Metallo-depent_PP-like"/>
</dbReference>
<protein>
    <recommendedName>
        <fullName evidence="3">Calcineurin-like phosphoesterase family protein</fullName>
    </recommendedName>
</protein>
<evidence type="ECO:0000313" key="2">
    <source>
        <dbReference type="Proteomes" id="UP001500665"/>
    </source>
</evidence>
<dbReference type="Proteomes" id="UP001500665">
    <property type="component" value="Unassembled WGS sequence"/>
</dbReference>